<keyword evidence="4" id="KW-1185">Reference proteome</keyword>
<organism evidence="3 4">
    <name type="scientific">Ectocarpus siliculosus</name>
    <name type="common">Brown alga</name>
    <name type="synonym">Conferva siliculosa</name>
    <dbReference type="NCBI Taxonomy" id="2880"/>
    <lineage>
        <taxon>Eukaryota</taxon>
        <taxon>Sar</taxon>
        <taxon>Stramenopiles</taxon>
        <taxon>Ochrophyta</taxon>
        <taxon>PX clade</taxon>
        <taxon>Phaeophyceae</taxon>
        <taxon>Ectocarpales</taxon>
        <taxon>Ectocarpaceae</taxon>
        <taxon>Ectocarpus</taxon>
    </lineage>
</organism>
<dbReference type="SUPFAM" id="SSF56112">
    <property type="entry name" value="Protein kinase-like (PK-like)"/>
    <property type="match status" value="1"/>
</dbReference>
<proteinExistence type="predicted"/>
<gene>
    <name evidence="3" type="ORF">Esi_0015_0017</name>
</gene>
<dbReference type="PANTHER" id="PTHR43173">
    <property type="entry name" value="ABC1 FAMILY PROTEIN"/>
    <property type="match status" value="1"/>
</dbReference>
<dbReference type="AlphaFoldDB" id="D8LFG3"/>
<dbReference type="PANTHER" id="PTHR43173:SF22">
    <property type="entry name" value="OS07G0227800 PROTEIN"/>
    <property type="match status" value="1"/>
</dbReference>
<name>D8LFG3_ECTSI</name>
<dbReference type="InterPro" id="IPR011009">
    <property type="entry name" value="Kinase-like_dom_sf"/>
</dbReference>
<dbReference type="eggNOG" id="KOG1235">
    <property type="taxonomic scope" value="Eukaryota"/>
</dbReference>
<evidence type="ECO:0000259" key="2">
    <source>
        <dbReference type="PROSITE" id="PS50011"/>
    </source>
</evidence>
<evidence type="ECO:0000313" key="3">
    <source>
        <dbReference type="EMBL" id="CBN79883.1"/>
    </source>
</evidence>
<dbReference type="InterPro" id="IPR004147">
    <property type="entry name" value="ABC1_dom"/>
</dbReference>
<dbReference type="STRING" id="2880.D8LFG3"/>
<dbReference type="Proteomes" id="UP000002630">
    <property type="component" value="Unassembled WGS sequence"/>
</dbReference>
<feature type="compositionally biased region" description="Basic and acidic residues" evidence="1">
    <location>
        <begin position="54"/>
        <end position="64"/>
    </location>
</feature>
<evidence type="ECO:0000313" key="4">
    <source>
        <dbReference type="Proteomes" id="UP000002630"/>
    </source>
</evidence>
<dbReference type="PROSITE" id="PS50011">
    <property type="entry name" value="PROTEIN_KINASE_DOM"/>
    <property type="match status" value="1"/>
</dbReference>
<dbReference type="EMBL" id="FN649760">
    <property type="protein sequence ID" value="CBN79883.1"/>
    <property type="molecule type" value="Genomic_DNA"/>
</dbReference>
<feature type="domain" description="Protein kinase" evidence="2">
    <location>
        <begin position="200"/>
        <end position="437"/>
    </location>
</feature>
<reference evidence="3 4" key="1">
    <citation type="journal article" date="2010" name="Nature">
        <title>The Ectocarpus genome and the independent evolution of multicellularity in brown algae.</title>
        <authorList>
            <person name="Cock J.M."/>
            <person name="Sterck L."/>
            <person name="Rouze P."/>
            <person name="Scornet D."/>
            <person name="Allen A.E."/>
            <person name="Amoutzias G."/>
            <person name="Anthouard V."/>
            <person name="Artiguenave F."/>
            <person name="Aury J.M."/>
            <person name="Badger J.H."/>
            <person name="Beszteri B."/>
            <person name="Billiau K."/>
            <person name="Bonnet E."/>
            <person name="Bothwell J.H."/>
            <person name="Bowler C."/>
            <person name="Boyen C."/>
            <person name="Brownlee C."/>
            <person name="Carrano C.J."/>
            <person name="Charrier B."/>
            <person name="Cho G.Y."/>
            <person name="Coelho S.M."/>
            <person name="Collen J."/>
            <person name="Corre E."/>
            <person name="Da Silva C."/>
            <person name="Delage L."/>
            <person name="Delaroque N."/>
            <person name="Dittami S.M."/>
            <person name="Doulbeau S."/>
            <person name="Elias M."/>
            <person name="Farnham G."/>
            <person name="Gachon C.M."/>
            <person name="Gschloessl B."/>
            <person name="Heesch S."/>
            <person name="Jabbari K."/>
            <person name="Jubin C."/>
            <person name="Kawai H."/>
            <person name="Kimura K."/>
            <person name="Kloareg B."/>
            <person name="Kupper F.C."/>
            <person name="Lang D."/>
            <person name="Le Bail A."/>
            <person name="Leblanc C."/>
            <person name="Lerouge P."/>
            <person name="Lohr M."/>
            <person name="Lopez P.J."/>
            <person name="Martens C."/>
            <person name="Maumus F."/>
            <person name="Michel G."/>
            <person name="Miranda-Saavedra D."/>
            <person name="Morales J."/>
            <person name="Moreau H."/>
            <person name="Motomura T."/>
            <person name="Nagasato C."/>
            <person name="Napoli C.A."/>
            <person name="Nelson D.R."/>
            <person name="Nyvall-Collen P."/>
            <person name="Peters A.F."/>
            <person name="Pommier C."/>
            <person name="Potin P."/>
            <person name="Poulain J."/>
            <person name="Quesneville H."/>
            <person name="Read B."/>
            <person name="Rensing S.A."/>
            <person name="Ritter A."/>
            <person name="Rousvoal S."/>
            <person name="Samanta M."/>
            <person name="Samson G."/>
            <person name="Schroeder D.C."/>
            <person name="Segurens B."/>
            <person name="Strittmatter M."/>
            <person name="Tonon T."/>
            <person name="Tregear J.W."/>
            <person name="Valentin K."/>
            <person name="von Dassow P."/>
            <person name="Yamagishi T."/>
            <person name="Van de Peer Y."/>
            <person name="Wincker P."/>
        </authorList>
    </citation>
    <scope>NUCLEOTIDE SEQUENCE [LARGE SCALE GENOMIC DNA]</scope>
    <source>
        <strain evidence="4">Ec32 / CCAP1310/4</strain>
    </source>
</reference>
<dbReference type="Pfam" id="PF03109">
    <property type="entry name" value="ABC1"/>
    <property type="match status" value="1"/>
</dbReference>
<dbReference type="GO" id="GO:0004672">
    <property type="term" value="F:protein kinase activity"/>
    <property type="evidence" value="ECO:0007669"/>
    <property type="project" value="InterPro"/>
</dbReference>
<feature type="compositionally biased region" description="Polar residues" evidence="1">
    <location>
        <begin position="36"/>
        <end position="49"/>
    </location>
</feature>
<feature type="region of interest" description="Disordered" evidence="1">
    <location>
        <begin position="22"/>
        <end position="67"/>
    </location>
</feature>
<dbReference type="InParanoid" id="D8LFG3"/>
<protein>
    <recommendedName>
        <fullName evidence="2">Protein kinase domain-containing protein</fullName>
    </recommendedName>
</protein>
<accession>D8LFG3</accession>
<dbReference type="InterPro" id="IPR000719">
    <property type="entry name" value="Prot_kinase_dom"/>
</dbReference>
<dbReference type="InterPro" id="IPR051130">
    <property type="entry name" value="Mito_struct-func_regulator"/>
</dbReference>
<sequence>MMIRVDAFLAASSNGLSHAQRSYQITATSRRRAPYSTVTMRSTTRQSNGKGVPRAREEGKRRTPQEIAEDGQSFLSLAIDVVSNTGVRTGAIRSSQAARATASTAIDVALNVLGGVRDGTGPVETLKKSPPSVLRKLCERMGATYIKVGQFIASSPTLFPADYVKEFQKCLDKTDNIPWSTMRPIIEKDLGKRITEVFSSINTVPLASASIAQVYAATLKTGEDVVIKVQKPGVAEVLKTDLGFMYITSKLVELVNPMFASRLSVSDIVGDIRSSMLDELDFKKEAANQEVFRTFLKESGIDHEVTAPKVFPEASTERVLTMERLYGVPLTDLEGIQKVSKNPEATLISALNTWTLSVMNCDFFHADVHAGNLLVLEDGRVAFIDFGIVGRFSPDTWTGVSRLADGVAEEDFNVMAENSVLARRHGKEAPQKILWSP</sequence>
<dbReference type="GO" id="GO:0005524">
    <property type="term" value="F:ATP binding"/>
    <property type="evidence" value="ECO:0007669"/>
    <property type="project" value="InterPro"/>
</dbReference>
<evidence type="ECO:0000256" key="1">
    <source>
        <dbReference type="SAM" id="MobiDB-lite"/>
    </source>
</evidence>
<dbReference type="OrthoDB" id="427480at2759"/>
<dbReference type="CDD" id="cd05121">
    <property type="entry name" value="ABC1_ADCK3-like"/>
    <property type="match status" value="1"/>
</dbReference>